<evidence type="ECO:0000256" key="1">
    <source>
        <dbReference type="PROSITE-ProRule" id="PRU00221"/>
    </source>
</evidence>
<name>A0A401U0G1_CHIPU</name>
<dbReference type="InterPro" id="IPR001680">
    <property type="entry name" value="WD40_rpt"/>
</dbReference>
<dbReference type="Proteomes" id="UP000287033">
    <property type="component" value="Unassembled WGS sequence"/>
</dbReference>
<dbReference type="PANTHER" id="PTHR44791:SF1">
    <property type="entry name" value="TELOMERASE PROTEIN COMPONENT 1"/>
    <property type="match status" value="1"/>
</dbReference>
<dbReference type="AlphaFoldDB" id="A0A401U0G1"/>
<dbReference type="Gene3D" id="2.130.10.10">
    <property type="entry name" value="YVTN repeat-like/Quinoprotein amine dehydrogenase"/>
    <property type="match status" value="1"/>
</dbReference>
<reference evidence="2 3" key="1">
    <citation type="journal article" date="2018" name="Nat. Ecol. Evol.">
        <title>Shark genomes provide insights into elasmobranch evolution and the origin of vertebrates.</title>
        <authorList>
            <person name="Hara Y"/>
            <person name="Yamaguchi K"/>
            <person name="Onimaru K"/>
            <person name="Kadota M"/>
            <person name="Koyanagi M"/>
            <person name="Keeley SD"/>
            <person name="Tatsumi K"/>
            <person name="Tanaka K"/>
            <person name="Motone F"/>
            <person name="Kageyama Y"/>
            <person name="Nozu R"/>
            <person name="Adachi N"/>
            <person name="Nishimura O"/>
            <person name="Nakagawa R"/>
            <person name="Tanegashima C"/>
            <person name="Kiyatake I"/>
            <person name="Matsumoto R"/>
            <person name="Murakumo K"/>
            <person name="Nishida K"/>
            <person name="Terakita A"/>
            <person name="Kuratani S"/>
            <person name="Sato K"/>
            <person name="Hyodo S Kuraku.S."/>
        </authorList>
    </citation>
    <scope>NUCLEOTIDE SEQUENCE [LARGE SCALE GENOMIC DNA]</scope>
</reference>
<dbReference type="SMART" id="SM00320">
    <property type="entry name" value="WD40"/>
    <property type="match status" value="1"/>
</dbReference>
<dbReference type="GO" id="GO:0005697">
    <property type="term" value="C:telomerase holoenzyme complex"/>
    <property type="evidence" value="ECO:0007669"/>
    <property type="project" value="TreeGrafter"/>
</dbReference>
<dbReference type="OrthoDB" id="9950444at2759"/>
<dbReference type="Pfam" id="PF00400">
    <property type="entry name" value="WD40"/>
    <property type="match status" value="1"/>
</dbReference>
<gene>
    <name evidence="2" type="ORF">chiPu_0032854</name>
</gene>
<dbReference type="EMBL" id="BEZZ01247521">
    <property type="protein sequence ID" value="GCC48369.1"/>
    <property type="molecule type" value="Genomic_DNA"/>
</dbReference>
<feature type="repeat" description="WD" evidence="1">
    <location>
        <begin position="104"/>
        <end position="130"/>
    </location>
</feature>
<feature type="non-terminal residue" evidence="2">
    <location>
        <position position="130"/>
    </location>
</feature>
<organism evidence="2 3">
    <name type="scientific">Chiloscyllium punctatum</name>
    <name type="common">Brownbanded bambooshark</name>
    <name type="synonym">Hemiscyllium punctatum</name>
    <dbReference type="NCBI Taxonomy" id="137246"/>
    <lineage>
        <taxon>Eukaryota</taxon>
        <taxon>Metazoa</taxon>
        <taxon>Chordata</taxon>
        <taxon>Craniata</taxon>
        <taxon>Vertebrata</taxon>
        <taxon>Chondrichthyes</taxon>
        <taxon>Elasmobranchii</taxon>
        <taxon>Galeomorphii</taxon>
        <taxon>Galeoidea</taxon>
        <taxon>Orectolobiformes</taxon>
        <taxon>Hemiscylliidae</taxon>
        <taxon>Chiloscyllium</taxon>
    </lineage>
</organism>
<keyword evidence="1" id="KW-0853">WD repeat</keyword>
<keyword evidence="3" id="KW-1185">Reference proteome</keyword>
<evidence type="ECO:0000313" key="3">
    <source>
        <dbReference type="Proteomes" id="UP000287033"/>
    </source>
</evidence>
<dbReference type="PANTHER" id="PTHR44791">
    <property type="entry name" value="TELOMERASE PROTEIN COMPONENT 1 TEP1"/>
    <property type="match status" value="1"/>
</dbReference>
<dbReference type="STRING" id="137246.A0A401U0G1"/>
<dbReference type="PROSITE" id="PS50294">
    <property type="entry name" value="WD_REPEATS_REGION"/>
    <property type="match status" value="1"/>
</dbReference>
<dbReference type="InterPro" id="IPR052652">
    <property type="entry name" value="Telomerase_Complex_Comp"/>
</dbReference>
<dbReference type="InterPro" id="IPR036322">
    <property type="entry name" value="WD40_repeat_dom_sf"/>
</dbReference>
<comment type="caution">
    <text evidence="2">The sequence shown here is derived from an EMBL/GenBank/DDBJ whole genome shotgun (WGS) entry which is preliminary data.</text>
</comment>
<dbReference type="GO" id="GO:0070034">
    <property type="term" value="F:telomerase RNA binding"/>
    <property type="evidence" value="ECO:0007669"/>
    <property type="project" value="TreeGrafter"/>
</dbReference>
<dbReference type="SUPFAM" id="SSF50978">
    <property type="entry name" value="WD40 repeat-like"/>
    <property type="match status" value="1"/>
</dbReference>
<protein>
    <submittedName>
        <fullName evidence="2">Uncharacterized protein</fullName>
    </submittedName>
</protein>
<dbReference type="GO" id="GO:0000722">
    <property type="term" value="P:telomere maintenance via recombination"/>
    <property type="evidence" value="ECO:0007669"/>
    <property type="project" value="TreeGrafter"/>
</dbReference>
<proteinExistence type="predicted"/>
<dbReference type="InterPro" id="IPR015943">
    <property type="entry name" value="WD40/YVTN_repeat-like_dom_sf"/>
</dbReference>
<accession>A0A401U0G1</accession>
<dbReference type="GO" id="GO:0003720">
    <property type="term" value="F:telomerase activity"/>
    <property type="evidence" value="ECO:0007669"/>
    <property type="project" value="TreeGrafter"/>
</dbReference>
<dbReference type="PROSITE" id="PS50082">
    <property type="entry name" value="WD_REPEATS_2"/>
    <property type="match status" value="1"/>
</dbReference>
<sequence length="130" mass="13634">MLFGSRPPSRHNLFIRLSSPLIGCFYRLVALTVGGAERGLVSGTLATVPTGAISLRSALTPLSFSDSTSSSPLPTSEDFTVLLWPLAQLIDLESGAELSPACVLRGHADAVTCCAFSPDGQRLLTGSKDK</sequence>
<evidence type="ECO:0000313" key="2">
    <source>
        <dbReference type="EMBL" id="GCC48369.1"/>
    </source>
</evidence>